<feature type="domain" description="Acyltransferase 3" evidence="2">
    <location>
        <begin position="73"/>
        <end position="402"/>
    </location>
</feature>
<dbReference type="Pfam" id="PF01757">
    <property type="entry name" value="Acyl_transf_3"/>
    <property type="match status" value="1"/>
</dbReference>
<feature type="transmembrane region" description="Helical" evidence="1">
    <location>
        <begin position="235"/>
        <end position="256"/>
    </location>
</feature>
<keyword evidence="1" id="KW-0812">Transmembrane</keyword>
<feature type="transmembrane region" description="Helical" evidence="1">
    <location>
        <begin position="211"/>
        <end position="228"/>
    </location>
</feature>
<feature type="transmembrane region" description="Helical" evidence="1">
    <location>
        <begin position="319"/>
        <end position="339"/>
    </location>
</feature>
<proteinExistence type="predicted"/>
<dbReference type="AlphaFoldDB" id="A0A5Q0HED4"/>
<accession>A0A5Q0HED4</accession>
<keyword evidence="1" id="KW-0472">Membrane</keyword>
<dbReference type="GO" id="GO:0009103">
    <property type="term" value="P:lipopolysaccharide biosynthetic process"/>
    <property type="evidence" value="ECO:0007669"/>
    <property type="project" value="TreeGrafter"/>
</dbReference>
<dbReference type="InterPro" id="IPR043968">
    <property type="entry name" value="SGNH"/>
</dbReference>
<protein>
    <submittedName>
        <fullName evidence="4">Acyltransferase</fullName>
    </submittedName>
</protein>
<feature type="transmembrane region" description="Helical" evidence="1">
    <location>
        <begin position="422"/>
        <end position="443"/>
    </location>
</feature>
<keyword evidence="5" id="KW-1185">Reference proteome</keyword>
<keyword evidence="4" id="KW-0012">Acyltransferase</keyword>
<dbReference type="EMBL" id="CP034550">
    <property type="protein sequence ID" value="QFZ24708.1"/>
    <property type="molecule type" value="Genomic_DNA"/>
</dbReference>
<evidence type="ECO:0000313" key="5">
    <source>
        <dbReference type="Proteomes" id="UP000325787"/>
    </source>
</evidence>
<reference evidence="5" key="1">
    <citation type="journal article" date="2021" name="Curr. Microbiol.">
        <title>Complete genome of nocamycin-producing strain Saccharothrix syringae NRRL B-16468 reveals the biosynthetic potential for secondary metabolites.</title>
        <authorList>
            <person name="Mo X."/>
            <person name="Yang S."/>
        </authorList>
    </citation>
    <scope>NUCLEOTIDE SEQUENCE [LARGE SCALE GENOMIC DNA]</scope>
    <source>
        <strain evidence="5">ATCC 51364 / DSM 43886 / JCM 6844 / KCTC 9398 / NBRC 14523 / NRRL B-16468 / INA 2240</strain>
    </source>
</reference>
<feature type="transmembrane region" description="Helical" evidence="1">
    <location>
        <begin position="296"/>
        <end position="313"/>
    </location>
</feature>
<feature type="transmembrane region" description="Helical" evidence="1">
    <location>
        <begin position="389"/>
        <end position="410"/>
    </location>
</feature>
<dbReference type="OrthoDB" id="3404679at2"/>
<feature type="transmembrane region" description="Helical" evidence="1">
    <location>
        <begin position="262"/>
        <end position="284"/>
    </location>
</feature>
<dbReference type="GO" id="GO:0016020">
    <property type="term" value="C:membrane"/>
    <property type="evidence" value="ECO:0007669"/>
    <property type="project" value="TreeGrafter"/>
</dbReference>
<evidence type="ECO:0000259" key="3">
    <source>
        <dbReference type="Pfam" id="PF19040"/>
    </source>
</evidence>
<dbReference type="InterPro" id="IPR050879">
    <property type="entry name" value="Acyltransferase_3"/>
</dbReference>
<dbReference type="GO" id="GO:0016747">
    <property type="term" value="F:acyltransferase activity, transferring groups other than amino-acyl groups"/>
    <property type="evidence" value="ECO:0007669"/>
    <property type="project" value="InterPro"/>
</dbReference>
<dbReference type="Proteomes" id="UP000325787">
    <property type="component" value="Chromosome"/>
</dbReference>
<feature type="transmembrane region" description="Helical" evidence="1">
    <location>
        <begin position="359"/>
        <end position="377"/>
    </location>
</feature>
<feature type="domain" description="SGNH" evidence="3">
    <location>
        <begin position="504"/>
        <end position="729"/>
    </location>
</feature>
<name>A0A5Q0HED4_SACSY</name>
<dbReference type="Pfam" id="PF19040">
    <property type="entry name" value="SGNH"/>
    <property type="match status" value="1"/>
</dbReference>
<evidence type="ECO:0000259" key="2">
    <source>
        <dbReference type="Pfam" id="PF01757"/>
    </source>
</evidence>
<dbReference type="PANTHER" id="PTHR23028:SF53">
    <property type="entry name" value="ACYL_TRANSF_3 DOMAIN-CONTAINING PROTEIN"/>
    <property type="match status" value="1"/>
</dbReference>
<feature type="transmembrane region" description="Helical" evidence="1">
    <location>
        <begin position="98"/>
        <end position="119"/>
    </location>
</feature>
<keyword evidence="1" id="KW-1133">Transmembrane helix</keyword>
<dbReference type="KEGG" id="ssyi:EKG83_35740"/>
<sequence length="738" mass="78397">MTGVVRTLRGSRNVNKRATDTQSLYKRTSRSAYASPLPSELPWWCAVALATGESTPAAAATPARPGGSTARGDIQGLRALAVALVVCYHLRPDWLTGGFVGVDVFFVISGFLIIGTLTGEARRTGRVRLLAFYARRVRRLLPAATVVLVATTAAALALFPLSRQSDVLREVVFSALNAQNWLLAVLSNDYGHAGVGASPVQHFWSLAVEEQFYLVIPLVLLGACALAARRGGRPARYAAAAVGLITVASFAFSVYYTPLDHGAAYFITPTRMWELGIGGLAAMAAHRLRPGRVQRAALGWGGLAAVLVSAVVFTTDLVFPGWVAAVPVLGTAGMLVAGLERNALSRLLGVRPLTYVGDISYSLYLWHWPVVVLLLEVSGRTALNRYEVLAAGAASLVLAALSTRFVEAPFRRSPRPRFRATYALGAGLVALSVAVASTGWAVAEAELAGLRGQSALDADHPGALALDPVDPRPVPPGVPLVPAVSVAAEDVPFRGLTGDCGIHDFTAPPEACTYGRPDAPRTVVVVGDSHAGQYSTPLGEFVRLDGGGRWRVKVMIRNGCPFNAVPPAESGWPLEDCARQNAAQLEALRAMKPDLVVTSAMSPESYRDDLKWGWESTARMVEGYRTMLTALSDAHIPVAVIRELPRPARPVVACLERNPRQPGACDTPRAEALPPTSPLVEAATGIEGVSVVDLTDWICRADTCPAVVGNVVVYRDNHLTDTYAKSLAGPLLTALGLR</sequence>
<evidence type="ECO:0000313" key="4">
    <source>
        <dbReference type="EMBL" id="QFZ24708.1"/>
    </source>
</evidence>
<feature type="transmembrane region" description="Helical" evidence="1">
    <location>
        <begin position="140"/>
        <end position="161"/>
    </location>
</feature>
<dbReference type="PANTHER" id="PTHR23028">
    <property type="entry name" value="ACETYLTRANSFERASE"/>
    <property type="match status" value="1"/>
</dbReference>
<evidence type="ECO:0000256" key="1">
    <source>
        <dbReference type="SAM" id="Phobius"/>
    </source>
</evidence>
<dbReference type="InterPro" id="IPR002656">
    <property type="entry name" value="Acyl_transf_3_dom"/>
</dbReference>
<organism evidence="4 5">
    <name type="scientific">Saccharothrix syringae</name>
    <name type="common">Nocardiopsis syringae</name>
    <dbReference type="NCBI Taxonomy" id="103733"/>
    <lineage>
        <taxon>Bacteria</taxon>
        <taxon>Bacillati</taxon>
        <taxon>Actinomycetota</taxon>
        <taxon>Actinomycetes</taxon>
        <taxon>Pseudonocardiales</taxon>
        <taxon>Pseudonocardiaceae</taxon>
        <taxon>Saccharothrix</taxon>
    </lineage>
</organism>
<gene>
    <name evidence="4" type="ORF">EKG83_35740</name>
</gene>
<keyword evidence="4" id="KW-0808">Transferase</keyword>